<protein>
    <submittedName>
        <fullName evidence="1">Uncharacterized protein</fullName>
    </submittedName>
</protein>
<accession>A0A1B6KKM8</accession>
<organism evidence="1">
    <name type="scientific">Graphocephala atropunctata</name>
    <dbReference type="NCBI Taxonomy" id="36148"/>
    <lineage>
        <taxon>Eukaryota</taxon>
        <taxon>Metazoa</taxon>
        <taxon>Ecdysozoa</taxon>
        <taxon>Arthropoda</taxon>
        <taxon>Hexapoda</taxon>
        <taxon>Insecta</taxon>
        <taxon>Pterygota</taxon>
        <taxon>Neoptera</taxon>
        <taxon>Paraneoptera</taxon>
        <taxon>Hemiptera</taxon>
        <taxon>Auchenorrhyncha</taxon>
        <taxon>Membracoidea</taxon>
        <taxon>Cicadellidae</taxon>
        <taxon>Cicadellinae</taxon>
        <taxon>Cicadellini</taxon>
        <taxon>Graphocephala</taxon>
    </lineage>
</organism>
<proteinExistence type="predicted"/>
<feature type="non-terminal residue" evidence="1">
    <location>
        <position position="299"/>
    </location>
</feature>
<dbReference type="AlphaFoldDB" id="A0A1B6KKM8"/>
<feature type="non-terminal residue" evidence="1">
    <location>
        <position position="1"/>
    </location>
</feature>
<dbReference type="EMBL" id="GEBQ01027965">
    <property type="protein sequence ID" value="JAT12012.1"/>
    <property type="molecule type" value="Transcribed_RNA"/>
</dbReference>
<sequence length="299" mass="34492">EEDYCHDAELLTCLLCRLHEFSQQPLPPSLPPLEAWQQLDSRLVGKWQDVLVALAPPSTTRSRRLGYNPGSGYSTGAASQYSVRQQEYVRLILRGMLTVRTLTLYQGQHFPNLFHLNNDLPTAKHDTNESSEDLIYLLSSILDQAKALHSSKKGQEAKIKRNTKSYSRNAHKRDSIRSCKKMDSYETAVANLMEEVRKDMSNADLSVDSVLVKEVLKWLYHGMDSERRHLSPVLRPYLSRLFAVSHENCWHIDEWKKRQDNQELFALGKFARLVIEEELSPRDGISDAIRKGWQWAERV</sequence>
<name>A0A1B6KKM8_9HEMI</name>
<evidence type="ECO:0000313" key="1">
    <source>
        <dbReference type="EMBL" id="JAT12012.1"/>
    </source>
</evidence>
<gene>
    <name evidence="1" type="ORF">g.51396</name>
</gene>
<reference evidence="1" key="1">
    <citation type="submission" date="2015-11" db="EMBL/GenBank/DDBJ databases">
        <title>De novo transcriptome assembly of four potential Pierce s Disease insect vectors from Arizona vineyards.</title>
        <authorList>
            <person name="Tassone E.E."/>
        </authorList>
    </citation>
    <scope>NUCLEOTIDE SEQUENCE</scope>
</reference>